<sequence>MQTPTHNPPLERQAQRRASAQFGWLIHAGVYLAVNTGLLLLAWTQGRPWAMFPALGWGLGLAVHGAVVFAKGSSLKQRLVARERRRLGLARHP</sequence>
<evidence type="ECO:0000259" key="2">
    <source>
        <dbReference type="Pfam" id="PF13239"/>
    </source>
</evidence>
<keyword evidence="1" id="KW-0812">Transmembrane</keyword>
<dbReference type="Pfam" id="PF13239">
    <property type="entry name" value="2TM"/>
    <property type="match status" value="1"/>
</dbReference>
<dbReference type="EMBL" id="JBHTCA010000008">
    <property type="protein sequence ID" value="MFC7409718.1"/>
    <property type="molecule type" value="Genomic_DNA"/>
</dbReference>
<evidence type="ECO:0000313" key="4">
    <source>
        <dbReference type="Proteomes" id="UP001596501"/>
    </source>
</evidence>
<evidence type="ECO:0000256" key="1">
    <source>
        <dbReference type="SAM" id="Phobius"/>
    </source>
</evidence>
<dbReference type="InterPro" id="IPR025698">
    <property type="entry name" value="2TM_dom"/>
</dbReference>
<dbReference type="Proteomes" id="UP001596501">
    <property type="component" value="Unassembled WGS sequence"/>
</dbReference>
<gene>
    <name evidence="3" type="ORF">ACFQPB_12675</name>
</gene>
<comment type="caution">
    <text evidence="3">The sequence shown here is derived from an EMBL/GenBank/DDBJ whole genome shotgun (WGS) entry which is preliminary data.</text>
</comment>
<accession>A0ABW2QQW2</accession>
<feature type="domain" description="2TM" evidence="2">
    <location>
        <begin position="13"/>
        <end position="77"/>
    </location>
</feature>
<feature type="transmembrane region" description="Helical" evidence="1">
    <location>
        <begin position="49"/>
        <end position="70"/>
    </location>
</feature>
<keyword evidence="4" id="KW-1185">Reference proteome</keyword>
<keyword evidence="1" id="KW-0472">Membrane</keyword>
<organism evidence="3 4">
    <name type="scientific">Hydrogenophaga atypica</name>
    <dbReference type="NCBI Taxonomy" id="249409"/>
    <lineage>
        <taxon>Bacteria</taxon>
        <taxon>Pseudomonadati</taxon>
        <taxon>Pseudomonadota</taxon>
        <taxon>Betaproteobacteria</taxon>
        <taxon>Burkholderiales</taxon>
        <taxon>Comamonadaceae</taxon>
        <taxon>Hydrogenophaga</taxon>
    </lineage>
</organism>
<evidence type="ECO:0000313" key="3">
    <source>
        <dbReference type="EMBL" id="MFC7409718.1"/>
    </source>
</evidence>
<keyword evidence="1" id="KW-1133">Transmembrane helix</keyword>
<proteinExistence type="predicted"/>
<reference evidence="4" key="1">
    <citation type="journal article" date="2019" name="Int. J. Syst. Evol. Microbiol.">
        <title>The Global Catalogue of Microorganisms (GCM) 10K type strain sequencing project: providing services to taxonomists for standard genome sequencing and annotation.</title>
        <authorList>
            <consortium name="The Broad Institute Genomics Platform"/>
            <consortium name="The Broad Institute Genome Sequencing Center for Infectious Disease"/>
            <person name="Wu L."/>
            <person name="Ma J."/>
        </authorList>
    </citation>
    <scope>NUCLEOTIDE SEQUENCE [LARGE SCALE GENOMIC DNA]</scope>
    <source>
        <strain evidence="4">CGMCC 1.12371</strain>
    </source>
</reference>
<name>A0ABW2QQW2_9BURK</name>
<feature type="transmembrane region" description="Helical" evidence="1">
    <location>
        <begin position="22"/>
        <end position="43"/>
    </location>
</feature>
<protein>
    <submittedName>
        <fullName evidence="3">2TM domain-containing protein</fullName>
    </submittedName>
</protein>